<evidence type="ECO:0000313" key="4">
    <source>
        <dbReference type="EMBL" id="KRZ02164.1"/>
    </source>
</evidence>
<dbReference type="GO" id="GO:0097014">
    <property type="term" value="C:ciliary plasm"/>
    <property type="evidence" value="ECO:0007669"/>
    <property type="project" value="TreeGrafter"/>
</dbReference>
<dbReference type="PANTHER" id="PTHR12442:SF26">
    <property type="entry name" value="CYTOPLASMIC DYNEIN 2 INTERMEDIATE CHAIN 2"/>
    <property type="match status" value="1"/>
</dbReference>
<dbReference type="EMBL" id="JYDP01000240">
    <property type="protein sequence ID" value="KRZ02164.1"/>
    <property type="molecule type" value="Genomic_DNA"/>
</dbReference>
<comment type="caution">
    <text evidence="4">The sequence shown here is derived from an EMBL/GenBank/DDBJ whole genome shotgun (WGS) entry which is preliminary data.</text>
</comment>
<evidence type="ECO:0000256" key="2">
    <source>
        <dbReference type="ARBA" id="ARBA00022574"/>
    </source>
</evidence>
<dbReference type="AlphaFoldDB" id="A0A0V1GWR7"/>
<dbReference type="SUPFAM" id="SSF50978">
    <property type="entry name" value="WD40 repeat-like"/>
    <property type="match status" value="1"/>
</dbReference>
<dbReference type="PANTHER" id="PTHR12442">
    <property type="entry name" value="DYNEIN INTERMEDIATE CHAIN"/>
    <property type="match status" value="1"/>
</dbReference>
<organism evidence="4 5">
    <name type="scientific">Trichinella zimbabwensis</name>
    <dbReference type="NCBI Taxonomy" id="268475"/>
    <lineage>
        <taxon>Eukaryota</taxon>
        <taxon>Metazoa</taxon>
        <taxon>Ecdysozoa</taxon>
        <taxon>Nematoda</taxon>
        <taxon>Enoplea</taxon>
        <taxon>Dorylaimia</taxon>
        <taxon>Trichinellida</taxon>
        <taxon>Trichinellidae</taxon>
        <taxon>Trichinella</taxon>
    </lineage>
</organism>
<dbReference type="Gene3D" id="2.130.10.10">
    <property type="entry name" value="YVTN repeat-like/Quinoprotein amine dehydrogenase"/>
    <property type="match status" value="1"/>
</dbReference>
<keyword evidence="2" id="KW-0853">WD repeat</keyword>
<dbReference type="InterPro" id="IPR015943">
    <property type="entry name" value="WD40/YVTN_repeat-like_dom_sf"/>
</dbReference>
<reference evidence="4 5" key="1">
    <citation type="submission" date="2015-01" db="EMBL/GenBank/DDBJ databases">
        <title>Evolution of Trichinella species and genotypes.</title>
        <authorList>
            <person name="Korhonen P.K."/>
            <person name="Edoardo P."/>
            <person name="Giuseppe L.R."/>
            <person name="Gasser R.B."/>
        </authorList>
    </citation>
    <scope>NUCLEOTIDE SEQUENCE [LARGE SCALE GENOMIC DNA]</scope>
    <source>
        <strain evidence="4">ISS1029</strain>
    </source>
</reference>
<keyword evidence="5" id="KW-1185">Reference proteome</keyword>
<protein>
    <submittedName>
        <fullName evidence="4">WD repeat-containing protein 34</fullName>
    </submittedName>
</protein>
<keyword evidence="1" id="KW-0963">Cytoplasm</keyword>
<dbReference type="GO" id="GO:0005868">
    <property type="term" value="C:cytoplasmic dynein complex"/>
    <property type="evidence" value="ECO:0007669"/>
    <property type="project" value="TreeGrafter"/>
</dbReference>
<keyword evidence="3" id="KW-0677">Repeat</keyword>
<proteinExistence type="predicted"/>
<dbReference type="Proteomes" id="UP000055024">
    <property type="component" value="Unassembled WGS sequence"/>
</dbReference>
<sequence>MSMSHGSFGNFQSDEHLSSIAKKLKEESDSLVKLDTMLEEKMRIFSNFAIALRLKADFDQHATISNAMLPCWIGLQMVTFSKFAVNVQIENNFECELSGWKLLIELRPVIIFAGHIQENNFQTVNEVVDLPLIESKSSTCVDVVLWDIFKSPIMQVRCFLMRIFEHPISNESLFYKVQIGEKIITLIDCMIGSSDAIKNKYTTENFACYRHLHAAGHVAGEANKANVVLKFEQNFFTTLFKCDNFNSTAASILPLLLPCLSSPTDNTRRRDSSSCSFTLGIFNSVRFTVNSASDASSRVDFQICLEGCDCGILMSLLLATLLINLIMKFQSKRQIISMQRFADPSILETVRADVKKALELCNKKNLDSHSDADESSLYSIPGFTDSFFKDPLLIKKHKLLLSILFVPLPGYGVDLHVKSAVPFNISKNSFEAMSKVKNFEDVICTKISVKPSNTRKLDLSNSSTQVPCRQEVNSYSQTENESKAVQTDGQNPTVRLTNANLISDDKLLVSFLNRAERTLLTAVRRSENYGKIISAGHGTAYQIRNAKLIQSLTSDNMKNMPISAIAYNCNGSLVAATYAYSNHESWCFHESMVCLWTTASGGSGEMPNCCLLSTSCYNDLCFHPSNPSLLALAQRNGKVEVADISGKATLDGERNHILITGVNCVGWKNADTVLCGSSEGVVALVRCGRDRRLQLWSSFSVSLASLPKALRAGKYPWKMKTSISRVASLARDSDEVVVATETGALLLCDAKCDWHSNETYANSIQPAVVKDDAVRLCLDHHCGPVSDLASADFAYGGLFSSAGTDGRLKFYLNSKLIKLYQFDIAKFVLSIAWFHVWPLHFVCLLRDGHVELHNLLTESNLPVFAFRAFDGQLNSGRVVCNPIMPNILLISSDQNQPKLYRLEATVQPVPNGRAALTQLCSQSVKRCIVVLNHLHENQYLSSLLPYVMEGMESSECSVELNFPIDKHLIMSDREFFLAFMLKNFMDIGIRLEVQFVAEKLKSLPRIIREKVDAFIGDGDLKTSISACSYIFKLDGGSIELINENTMNVLVALNNMIWNHPNHMVPLSEFLESMRNTDMSEKLQTLFSITDELSFLDFMQKYQAMFQLFSEPAIGIWIIAIDRLPFYYEIQALVERALPDF</sequence>
<dbReference type="GO" id="GO:0042073">
    <property type="term" value="P:intraciliary transport"/>
    <property type="evidence" value="ECO:0007669"/>
    <property type="project" value="TreeGrafter"/>
</dbReference>
<dbReference type="OrthoDB" id="445052at2759"/>
<dbReference type="InterPro" id="IPR036322">
    <property type="entry name" value="WD40_repeat_dom_sf"/>
</dbReference>
<gene>
    <name evidence="4" type="primary">Wdr34</name>
    <name evidence="4" type="ORF">T11_14368</name>
</gene>
<evidence type="ECO:0000313" key="5">
    <source>
        <dbReference type="Proteomes" id="UP000055024"/>
    </source>
</evidence>
<name>A0A0V1GWR7_9BILA</name>
<dbReference type="STRING" id="268475.A0A0V1GWR7"/>
<dbReference type="EMBL" id="JYDP01000240">
    <property type="protein sequence ID" value="KRZ02165.1"/>
    <property type="molecule type" value="Genomic_DNA"/>
</dbReference>
<accession>A0A0V1GWR7</accession>
<dbReference type="GO" id="GO:0045503">
    <property type="term" value="F:dynein light chain binding"/>
    <property type="evidence" value="ECO:0007669"/>
    <property type="project" value="TreeGrafter"/>
</dbReference>
<dbReference type="GO" id="GO:0045504">
    <property type="term" value="F:dynein heavy chain binding"/>
    <property type="evidence" value="ECO:0007669"/>
    <property type="project" value="TreeGrafter"/>
</dbReference>
<evidence type="ECO:0000256" key="1">
    <source>
        <dbReference type="ARBA" id="ARBA00022490"/>
    </source>
</evidence>
<dbReference type="InterPro" id="IPR050687">
    <property type="entry name" value="Dynein_IC"/>
</dbReference>
<evidence type="ECO:0000256" key="3">
    <source>
        <dbReference type="ARBA" id="ARBA00022737"/>
    </source>
</evidence>